<protein>
    <recommendedName>
        <fullName evidence="3">DUF4243 domain-containing protein</fullName>
    </recommendedName>
</protein>
<evidence type="ECO:0000313" key="1">
    <source>
        <dbReference type="EMBL" id="MBW8289565.1"/>
    </source>
</evidence>
<reference evidence="1 2" key="1">
    <citation type="submission" date="2021-05" db="EMBL/GenBank/DDBJ databases">
        <title>Draft Whole Genome Sequencing Of Biosensor Chromobacterium violaceum Strain CV026 Reveals A Regulatory RNA In Chromobacterium violaceum Phenotype Regulatory Network.</title>
        <authorList>
            <person name="Hong K.W."/>
            <person name="Chan K.G."/>
            <person name="Chang C.-Y."/>
        </authorList>
    </citation>
    <scope>NUCLEOTIDE SEQUENCE [LARGE SCALE GENOMIC DNA]</scope>
    <source>
        <strain evidence="1 2">ATCC 31532</strain>
    </source>
</reference>
<dbReference type="Proteomes" id="UP000711178">
    <property type="component" value="Unassembled WGS sequence"/>
</dbReference>
<comment type="caution">
    <text evidence="1">The sequence shown here is derived from an EMBL/GenBank/DDBJ whole genome shotgun (WGS) entry which is preliminary data.</text>
</comment>
<accession>A0ABS7FHJ5</accession>
<evidence type="ECO:0000313" key="2">
    <source>
        <dbReference type="Proteomes" id="UP000711178"/>
    </source>
</evidence>
<gene>
    <name evidence="1" type="ORF">KIF53_18165</name>
</gene>
<evidence type="ECO:0008006" key="3">
    <source>
        <dbReference type="Google" id="ProtNLM"/>
    </source>
</evidence>
<dbReference type="EMBL" id="JAHDTB010000019">
    <property type="protein sequence ID" value="MBW8289565.1"/>
    <property type="molecule type" value="Genomic_DNA"/>
</dbReference>
<proteinExistence type="predicted"/>
<keyword evidence="2" id="KW-1185">Reference proteome</keyword>
<name>A0ABS7FHJ5_9NEIS</name>
<organism evidence="1 2">
    <name type="scientific">Chromobacterium subtsugae</name>
    <dbReference type="NCBI Taxonomy" id="251747"/>
    <lineage>
        <taxon>Bacteria</taxon>
        <taxon>Pseudomonadati</taxon>
        <taxon>Pseudomonadota</taxon>
        <taxon>Betaproteobacteria</taxon>
        <taxon>Neisseriales</taxon>
        <taxon>Chromobacteriaceae</taxon>
        <taxon>Chromobacterium</taxon>
    </lineage>
</organism>
<sequence length="328" mass="35696">MMQELLSPLLAYSGSYRDGLSNHLPMELQALAELGADEGRLRRLAARHGHLERLRDDGRDIADSRGWLSDPASEAAWRRRLAWERRQGEWLRHWAGRLQLALAAPAGASFHGLIRLAYAWRSGVEEEIDAALAYALSHWRLLDLPGRSPAMQTLPELLADWTASPILLPPQGGLISDDIERALALPALSARLPPGLLGSAREQRRHCRLLFLATRDLDALHLITAWEAALSLARAQGLAEVADGTALQMQAALIGVFVYCGCPALAARPPQPRRDAAAIRRLALDLSDPHGVKLALSSLRLAGLEGDAAWLGLAEEVASLGWRAATPV</sequence>
<dbReference type="GeneID" id="89683795"/>
<dbReference type="RefSeq" id="WP_043575032.1">
    <property type="nucleotide sequence ID" value="NZ_CP142381.1"/>
</dbReference>